<keyword evidence="3" id="KW-1185">Reference proteome</keyword>
<dbReference type="PANTHER" id="PTHR33434">
    <property type="entry name" value="DEGV DOMAIN-CONTAINING PROTEIN DR_1986-RELATED"/>
    <property type="match status" value="1"/>
</dbReference>
<evidence type="ECO:0000313" key="2">
    <source>
        <dbReference type="EMBL" id="GLZ79920.1"/>
    </source>
</evidence>
<dbReference type="EMBL" id="BSTX01000003">
    <property type="protein sequence ID" value="GLZ79920.1"/>
    <property type="molecule type" value="Genomic_DNA"/>
</dbReference>
<keyword evidence="2" id="KW-0418">Kinase</keyword>
<gene>
    <name evidence="2" type="ORF">Afil01_47270</name>
</gene>
<dbReference type="Pfam" id="PF21645">
    <property type="entry name" value="FakA-like_M"/>
    <property type="match status" value="1"/>
</dbReference>
<dbReference type="GO" id="GO:0004371">
    <property type="term" value="F:glycerone kinase activity"/>
    <property type="evidence" value="ECO:0007669"/>
    <property type="project" value="InterPro"/>
</dbReference>
<dbReference type="InterPro" id="IPR036117">
    <property type="entry name" value="DhaL_dom_sf"/>
</dbReference>
<protein>
    <submittedName>
        <fullName evidence="2">Dihydroxyacetone kinase</fullName>
    </submittedName>
</protein>
<dbReference type="InterPro" id="IPR019986">
    <property type="entry name" value="YloV-like"/>
</dbReference>
<dbReference type="InterPro" id="IPR048394">
    <property type="entry name" value="FakA-like_M"/>
</dbReference>
<dbReference type="SMART" id="SM01120">
    <property type="entry name" value="Dak2"/>
    <property type="match status" value="1"/>
</dbReference>
<dbReference type="InterPro" id="IPR050270">
    <property type="entry name" value="DegV_domain_contain"/>
</dbReference>
<proteinExistence type="predicted"/>
<comment type="caution">
    <text evidence="2">The sequence shown here is derived from an EMBL/GenBank/DDBJ whole genome shotgun (WGS) entry which is preliminary data.</text>
</comment>
<name>A0A9W6SQ28_9ACTN</name>
<sequence length="550" mass="55740">MRDVDETAATIDAAGFHRWCAASLDVLRRHRRDIDELNVFPVPDGDTGTNMVATVTAGVTALDGGEITELAEALRRFARGALLGARGNSGVILAQFFRGLADAWAHQSGEATEAGASSVVTGLRVAADACRAAVAQPAEGTMLTIADAAARAAADAPGADLARVVTVAAEAAAEAVARTPTQLPALARAGVVDSGGFGLALVLDALVGVVTGAPTGAPVAAADLGERPRGRTGSAERETGSEEFAYEVQYLLEAPPDEVERLRLRLTALGDSLVVVGTGLGDATPTWNVHVHVNDIGAAIEAGIEAGRPHRISVTRFVEQHATGVAPPAPPGGAPRAVVAVAGGSGLADLFAAEGAHPVVSSPPSAGELLDAVRATGATEVILLPNDGNSHSTAATAAGLARAEGFQVSVVPTRSPVQALAALAVRDPARRFDDDVIAMAEAAGACRHGAIAIAARESITTAGRCAPGDVLGLAEGDVVLIGRDLAGVACELLDRMCGAGGELVTLVTGAGLRAEDEVRITAHMASRWPLVDVTAYRGGQRHQPLIVGVE</sequence>
<reference evidence="2" key="1">
    <citation type="submission" date="2023-03" db="EMBL/GenBank/DDBJ databases">
        <title>Actinorhabdospora filicis NBRC 111898.</title>
        <authorList>
            <person name="Ichikawa N."/>
            <person name="Sato H."/>
            <person name="Tonouchi N."/>
        </authorList>
    </citation>
    <scope>NUCLEOTIDE SEQUENCE</scope>
    <source>
        <strain evidence="2">NBRC 111898</strain>
    </source>
</reference>
<organism evidence="2 3">
    <name type="scientific">Actinorhabdospora filicis</name>
    <dbReference type="NCBI Taxonomy" id="1785913"/>
    <lineage>
        <taxon>Bacteria</taxon>
        <taxon>Bacillati</taxon>
        <taxon>Actinomycetota</taxon>
        <taxon>Actinomycetes</taxon>
        <taxon>Micromonosporales</taxon>
        <taxon>Micromonosporaceae</taxon>
        <taxon>Actinorhabdospora</taxon>
    </lineage>
</organism>
<dbReference type="Proteomes" id="UP001165079">
    <property type="component" value="Unassembled WGS sequence"/>
</dbReference>
<dbReference type="Pfam" id="PF02734">
    <property type="entry name" value="Dak2"/>
    <property type="match status" value="1"/>
</dbReference>
<dbReference type="Pfam" id="PF13684">
    <property type="entry name" value="FakA-like_C"/>
    <property type="match status" value="1"/>
</dbReference>
<dbReference type="InterPro" id="IPR033470">
    <property type="entry name" value="FakA-like_C"/>
</dbReference>
<keyword evidence="2" id="KW-0808">Transferase</keyword>
<dbReference type="NCBIfam" id="TIGR03599">
    <property type="entry name" value="YloV"/>
    <property type="match status" value="1"/>
</dbReference>
<dbReference type="SMART" id="SM01121">
    <property type="entry name" value="Dak1_2"/>
    <property type="match status" value="1"/>
</dbReference>
<dbReference type="InterPro" id="IPR004007">
    <property type="entry name" value="DhaL_dom"/>
</dbReference>
<dbReference type="PROSITE" id="PS51480">
    <property type="entry name" value="DHAL"/>
    <property type="match status" value="1"/>
</dbReference>
<feature type="domain" description="DhaL" evidence="1">
    <location>
        <begin position="14"/>
        <end position="208"/>
    </location>
</feature>
<evidence type="ECO:0000313" key="3">
    <source>
        <dbReference type="Proteomes" id="UP001165079"/>
    </source>
</evidence>
<dbReference type="GO" id="GO:0006071">
    <property type="term" value="P:glycerol metabolic process"/>
    <property type="evidence" value="ECO:0007669"/>
    <property type="project" value="InterPro"/>
</dbReference>
<evidence type="ECO:0000259" key="1">
    <source>
        <dbReference type="PROSITE" id="PS51480"/>
    </source>
</evidence>
<dbReference type="Gene3D" id="1.25.40.340">
    <property type="match status" value="1"/>
</dbReference>
<dbReference type="RefSeq" id="WP_285665057.1">
    <property type="nucleotide sequence ID" value="NZ_BSTX01000003.1"/>
</dbReference>
<dbReference type="PANTHER" id="PTHR33434:SF4">
    <property type="entry name" value="PHOSPHATASE PROTEIN"/>
    <property type="match status" value="1"/>
</dbReference>
<dbReference type="AlphaFoldDB" id="A0A9W6SQ28"/>
<accession>A0A9W6SQ28</accession>
<dbReference type="SUPFAM" id="SSF101473">
    <property type="entry name" value="DhaL-like"/>
    <property type="match status" value="1"/>
</dbReference>